<dbReference type="SUPFAM" id="SSF47413">
    <property type="entry name" value="lambda repressor-like DNA-binding domains"/>
    <property type="match status" value="1"/>
</dbReference>
<dbReference type="Proteomes" id="UP001179280">
    <property type="component" value="Unassembled WGS sequence"/>
</dbReference>
<name>A0ABS2SUT0_9BACI</name>
<dbReference type="Gene3D" id="1.10.260.40">
    <property type="entry name" value="lambda repressor-like DNA-binding domains"/>
    <property type="match status" value="1"/>
</dbReference>
<organism evidence="2 3">
    <name type="scientific">Shouchella xiaoxiensis</name>
    <dbReference type="NCBI Taxonomy" id="766895"/>
    <lineage>
        <taxon>Bacteria</taxon>
        <taxon>Bacillati</taxon>
        <taxon>Bacillota</taxon>
        <taxon>Bacilli</taxon>
        <taxon>Bacillales</taxon>
        <taxon>Bacillaceae</taxon>
        <taxon>Shouchella</taxon>
    </lineage>
</organism>
<evidence type="ECO:0000313" key="3">
    <source>
        <dbReference type="Proteomes" id="UP001179280"/>
    </source>
</evidence>
<evidence type="ECO:0000313" key="2">
    <source>
        <dbReference type="EMBL" id="MBM7839234.1"/>
    </source>
</evidence>
<dbReference type="RefSeq" id="WP_035419381.1">
    <property type="nucleotide sequence ID" value="NZ_JAFBCV010000007.1"/>
</dbReference>
<dbReference type="EMBL" id="JAFBCV010000007">
    <property type="protein sequence ID" value="MBM7839234.1"/>
    <property type="molecule type" value="Genomic_DNA"/>
</dbReference>
<protein>
    <submittedName>
        <fullName evidence="2">Transcriptional regulator with XRE-family HTH domain</fullName>
    </submittedName>
</protein>
<keyword evidence="3" id="KW-1185">Reference proteome</keyword>
<dbReference type="InterPro" id="IPR001387">
    <property type="entry name" value="Cro/C1-type_HTH"/>
</dbReference>
<sequence length="126" mass="14737">MKYELNRSDNTEIVTHNLERYEKDVIIHLHDVLKQRGLTISDLHRMTGIRIASLSELANARKYSVNIIHLVLIMQALRITDVTELFEVRFSAETKAEWAEEMAHYVSGLTKQQEDEVNDNLQRMNK</sequence>
<dbReference type="Pfam" id="PF13443">
    <property type="entry name" value="HTH_26"/>
    <property type="match status" value="1"/>
</dbReference>
<accession>A0ABS2SUT0</accession>
<comment type="caution">
    <text evidence="2">The sequence shown here is derived from an EMBL/GenBank/DDBJ whole genome shotgun (WGS) entry which is preliminary data.</text>
</comment>
<reference evidence="2" key="1">
    <citation type="submission" date="2021-01" db="EMBL/GenBank/DDBJ databases">
        <title>Genomic Encyclopedia of Type Strains, Phase IV (KMG-IV): sequencing the most valuable type-strain genomes for metagenomic binning, comparative biology and taxonomic classification.</title>
        <authorList>
            <person name="Goeker M."/>
        </authorList>
    </citation>
    <scope>NUCLEOTIDE SEQUENCE</scope>
    <source>
        <strain evidence="2">DSM 21943</strain>
    </source>
</reference>
<proteinExistence type="predicted"/>
<dbReference type="InterPro" id="IPR010982">
    <property type="entry name" value="Lambda_DNA-bd_dom_sf"/>
</dbReference>
<evidence type="ECO:0000259" key="1">
    <source>
        <dbReference type="Pfam" id="PF13443"/>
    </source>
</evidence>
<feature type="domain" description="HTH cro/C1-type" evidence="1">
    <location>
        <begin position="28"/>
        <end position="88"/>
    </location>
</feature>
<gene>
    <name evidence="2" type="ORF">JOC54_002505</name>
</gene>